<dbReference type="SUPFAM" id="SSF56349">
    <property type="entry name" value="DNA breaking-rejoining enzymes"/>
    <property type="match status" value="1"/>
</dbReference>
<dbReference type="PANTHER" id="PTHR30349">
    <property type="entry name" value="PHAGE INTEGRASE-RELATED"/>
    <property type="match status" value="1"/>
</dbReference>
<keyword evidence="3" id="KW-0233">DNA recombination</keyword>
<keyword evidence="2" id="KW-0238">DNA-binding</keyword>
<feature type="domain" description="Tyr recombinase" evidence="4">
    <location>
        <begin position="48"/>
        <end position="228"/>
    </location>
</feature>
<evidence type="ECO:0000256" key="2">
    <source>
        <dbReference type="ARBA" id="ARBA00023125"/>
    </source>
</evidence>
<dbReference type="PANTHER" id="PTHR30349:SF41">
    <property type="entry name" value="INTEGRASE_RECOMBINASE PROTEIN MJ0367-RELATED"/>
    <property type="match status" value="1"/>
</dbReference>
<evidence type="ECO:0000256" key="3">
    <source>
        <dbReference type="ARBA" id="ARBA00023172"/>
    </source>
</evidence>
<protein>
    <submittedName>
        <fullName evidence="5">Integrase/recombinase XerD</fullName>
    </submittedName>
</protein>
<evidence type="ECO:0000313" key="5">
    <source>
        <dbReference type="EMBL" id="NYH52249.1"/>
    </source>
</evidence>
<evidence type="ECO:0000313" key="6">
    <source>
        <dbReference type="Proteomes" id="UP000584931"/>
    </source>
</evidence>
<dbReference type="Proteomes" id="UP000584931">
    <property type="component" value="Unassembled WGS sequence"/>
</dbReference>
<dbReference type="GO" id="GO:0006310">
    <property type="term" value="P:DNA recombination"/>
    <property type="evidence" value="ECO:0007669"/>
    <property type="project" value="UniProtKB-KW"/>
</dbReference>
<dbReference type="GO" id="GO:0015074">
    <property type="term" value="P:DNA integration"/>
    <property type="evidence" value="ECO:0007669"/>
    <property type="project" value="InterPro"/>
</dbReference>
<comment type="similarity">
    <text evidence="1">Belongs to the 'phage' integrase family.</text>
</comment>
<dbReference type="InterPro" id="IPR011010">
    <property type="entry name" value="DNA_brk_join_enz"/>
</dbReference>
<evidence type="ECO:0000259" key="4">
    <source>
        <dbReference type="PROSITE" id="PS51898"/>
    </source>
</evidence>
<dbReference type="PROSITE" id="PS51898">
    <property type="entry name" value="TYR_RECOMBINASE"/>
    <property type="match status" value="1"/>
</dbReference>
<dbReference type="InterPro" id="IPR002104">
    <property type="entry name" value="Integrase_catalytic"/>
</dbReference>
<reference evidence="5 6" key="1">
    <citation type="submission" date="2020-07" db="EMBL/GenBank/DDBJ databases">
        <title>Sequencing the genomes of 1000 actinobacteria strains.</title>
        <authorList>
            <person name="Klenk H.-P."/>
        </authorList>
    </citation>
    <scope>NUCLEOTIDE SEQUENCE [LARGE SCALE GENOMIC DNA]</scope>
    <source>
        <strain evidence="5 6">DSM 45278</strain>
    </source>
</reference>
<dbReference type="InterPro" id="IPR013762">
    <property type="entry name" value="Integrase-like_cat_sf"/>
</dbReference>
<dbReference type="GO" id="GO:0003677">
    <property type="term" value="F:DNA binding"/>
    <property type="evidence" value="ECO:0007669"/>
    <property type="project" value="UniProtKB-KW"/>
</dbReference>
<dbReference type="Pfam" id="PF00589">
    <property type="entry name" value="Phage_integrase"/>
    <property type="match status" value="1"/>
</dbReference>
<name>A0A7Z0BKC2_9ACTN</name>
<accession>A0A7Z0BKC2</accession>
<dbReference type="EMBL" id="JACCHL010000001">
    <property type="protein sequence ID" value="NYH52249.1"/>
    <property type="molecule type" value="Genomic_DNA"/>
</dbReference>
<evidence type="ECO:0000256" key="1">
    <source>
        <dbReference type="ARBA" id="ARBA00008857"/>
    </source>
</evidence>
<organism evidence="5 6">
    <name type="scientific">Nocardiopsis sinuspersici</name>
    <dbReference type="NCBI Taxonomy" id="501010"/>
    <lineage>
        <taxon>Bacteria</taxon>
        <taxon>Bacillati</taxon>
        <taxon>Actinomycetota</taxon>
        <taxon>Actinomycetes</taxon>
        <taxon>Streptosporangiales</taxon>
        <taxon>Nocardiopsidaceae</taxon>
        <taxon>Nocardiopsis</taxon>
    </lineage>
</organism>
<dbReference type="AlphaFoldDB" id="A0A7Z0BKC2"/>
<comment type="caution">
    <text evidence="5">The sequence shown here is derived from an EMBL/GenBank/DDBJ whole genome shotgun (WGS) entry which is preliminary data.</text>
</comment>
<gene>
    <name evidence="5" type="ORF">HNR06_001838</name>
</gene>
<dbReference type="InterPro" id="IPR050090">
    <property type="entry name" value="Tyrosine_recombinase_XerCD"/>
</dbReference>
<dbReference type="RefSeq" id="WP_337797843.1">
    <property type="nucleotide sequence ID" value="NZ_JACCHL010000001.1"/>
</dbReference>
<sequence length="235" mass="26952">MRLSRRQHCDGYVNNQYRCLQQFFKWFASEEEVPNPMTKLEPPSIADRPVPVFSQDEITRLFATVKGKDLWSRRDLAILLLLRDTGIRIMGLTGLTKEDVSLLEREAKVRGKAGKCRTVKFTSEAARALDRYLRKRASHRCADRQSLWISPKGTLTADGIYQMVKRKAAQAGVAGVYPHRFRHHFAHIWLDNGGAEGDLMELNGWDSPQMLRRYGRSAAASRARRGYDRIMGTDR</sequence>
<dbReference type="Gene3D" id="1.10.443.10">
    <property type="entry name" value="Intergrase catalytic core"/>
    <property type="match status" value="1"/>
</dbReference>
<proteinExistence type="inferred from homology"/>